<gene>
    <name evidence="2" type="ORF">SAMN05216402_2749</name>
</gene>
<name>A0ABY0TIQ1_9PROT</name>
<feature type="domain" description="GST N-terminal" evidence="1">
    <location>
        <begin position="1"/>
        <end position="77"/>
    </location>
</feature>
<dbReference type="InterPro" id="IPR036282">
    <property type="entry name" value="Glutathione-S-Trfase_C_sf"/>
</dbReference>
<dbReference type="Gene3D" id="3.40.30.10">
    <property type="entry name" value="Glutaredoxin"/>
    <property type="match status" value="1"/>
</dbReference>
<organism evidence="2 3">
    <name type="scientific">Nitrosospira multiformis</name>
    <dbReference type="NCBI Taxonomy" id="1231"/>
    <lineage>
        <taxon>Bacteria</taxon>
        <taxon>Pseudomonadati</taxon>
        <taxon>Pseudomonadota</taxon>
        <taxon>Betaproteobacteria</taxon>
        <taxon>Nitrosomonadales</taxon>
        <taxon>Nitrosomonadaceae</taxon>
        <taxon>Nitrosospira</taxon>
    </lineage>
</organism>
<dbReference type="EMBL" id="FNKY01000001">
    <property type="protein sequence ID" value="SDQ90116.1"/>
    <property type="molecule type" value="Genomic_DNA"/>
</dbReference>
<dbReference type="CDD" id="cd03193">
    <property type="entry name" value="GST_C_Metaxin"/>
    <property type="match status" value="1"/>
</dbReference>
<dbReference type="InterPro" id="IPR040079">
    <property type="entry name" value="Glutathione_S-Trfase"/>
</dbReference>
<dbReference type="SFLD" id="SFLDG01180">
    <property type="entry name" value="SUF1"/>
    <property type="match status" value="1"/>
</dbReference>
<evidence type="ECO:0000259" key="1">
    <source>
        <dbReference type="PROSITE" id="PS50404"/>
    </source>
</evidence>
<reference evidence="2 3" key="1">
    <citation type="submission" date="2016-10" db="EMBL/GenBank/DDBJ databases">
        <authorList>
            <person name="Varghese N."/>
            <person name="Submissions S."/>
        </authorList>
    </citation>
    <scope>NUCLEOTIDE SEQUENCE [LARGE SCALE GENOMIC DNA]</scope>
    <source>
        <strain evidence="2 3">Nl1</strain>
    </source>
</reference>
<dbReference type="PANTHER" id="PTHR12289:SF41">
    <property type="entry name" value="FAILED AXON CONNECTIONS-RELATED"/>
    <property type="match status" value="1"/>
</dbReference>
<dbReference type="InterPro" id="IPR004045">
    <property type="entry name" value="Glutathione_S-Trfase_N"/>
</dbReference>
<dbReference type="SFLD" id="SFLDG01200">
    <property type="entry name" value="SUF1.1"/>
    <property type="match status" value="1"/>
</dbReference>
<protein>
    <submittedName>
        <fullName evidence="2">Glutathione S-transferase</fullName>
    </submittedName>
</protein>
<dbReference type="PANTHER" id="PTHR12289">
    <property type="entry name" value="METAXIN RELATED"/>
    <property type="match status" value="1"/>
</dbReference>
<dbReference type="SFLD" id="SFLDS00019">
    <property type="entry name" value="Glutathione_Transferase_(cytos"/>
    <property type="match status" value="1"/>
</dbReference>
<dbReference type="InterPro" id="IPR036249">
    <property type="entry name" value="Thioredoxin-like_sf"/>
</dbReference>
<dbReference type="RefSeq" id="WP_074633469.1">
    <property type="nucleotide sequence ID" value="NZ_FNKY01000001.1"/>
</dbReference>
<dbReference type="Pfam" id="PF17171">
    <property type="entry name" value="GST_C_6"/>
    <property type="match status" value="1"/>
</dbReference>
<proteinExistence type="predicted"/>
<keyword evidence="3" id="KW-1185">Reference proteome</keyword>
<accession>A0ABY0TIQ1</accession>
<dbReference type="Proteomes" id="UP000183471">
    <property type="component" value="Unassembled WGS sequence"/>
</dbReference>
<dbReference type="InterPro" id="IPR050931">
    <property type="entry name" value="Mito_Protein_Transport_Metaxin"/>
</dbReference>
<evidence type="ECO:0000313" key="2">
    <source>
        <dbReference type="EMBL" id="SDQ90116.1"/>
    </source>
</evidence>
<evidence type="ECO:0000313" key="3">
    <source>
        <dbReference type="Proteomes" id="UP000183471"/>
    </source>
</evidence>
<dbReference type="SUPFAM" id="SSF52833">
    <property type="entry name" value="Thioredoxin-like"/>
    <property type="match status" value="1"/>
</dbReference>
<dbReference type="InterPro" id="IPR012336">
    <property type="entry name" value="Thioredoxin-like_fold"/>
</dbReference>
<comment type="caution">
    <text evidence="2">The sequence shown here is derived from an EMBL/GenBank/DDBJ whole genome shotgun (WGS) entry which is preliminary data.</text>
</comment>
<dbReference type="Gene3D" id="1.20.1050.10">
    <property type="match status" value="1"/>
</dbReference>
<dbReference type="PROSITE" id="PS50404">
    <property type="entry name" value="GST_NTER"/>
    <property type="match status" value="1"/>
</dbReference>
<sequence>MVILYQLERTWGIPNLSHFCCKTETYLRMADIKYAIKATLPLFAPKRKLPYIEDGDLKLADSRFIIRHLKTKYKDLDAGLTPSESALSLAMQRLLEEHLFWATMYSRWQYTDANWQVNKKAIFGVMPPVIRDLAAAYYRQRIQRQILGHGTGRHKAEEIFELGMQDIDALSACLGNKKYFLGDQPTSLDASAFGFLINTLGCPIESPLKEHSLSKDNLRNYVDRIKAEYYPELRQQQS</sequence>
<dbReference type="InterPro" id="IPR033468">
    <property type="entry name" value="Metaxin_GST"/>
</dbReference>
<dbReference type="Pfam" id="PF17172">
    <property type="entry name" value="GST_N_4"/>
    <property type="match status" value="1"/>
</dbReference>
<dbReference type="SUPFAM" id="SSF47616">
    <property type="entry name" value="GST C-terminal domain-like"/>
    <property type="match status" value="1"/>
</dbReference>
<dbReference type="InterPro" id="IPR026928">
    <property type="entry name" value="FAX/IsoI-like"/>
</dbReference>